<feature type="region of interest" description="Disordered" evidence="4">
    <location>
        <begin position="348"/>
        <end position="367"/>
    </location>
</feature>
<dbReference type="Proteomes" id="UP001166093">
    <property type="component" value="Unassembled WGS sequence"/>
</dbReference>
<feature type="non-terminal residue" evidence="6">
    <location>
        <position position="552"/>
    </location>
</feature>
<feature type="domain" description="CBM21" evidence="5">
    <location>
        <begin position="384"/>
        <end position="492"/>
    </location>
</feature>
<dbReference type="InterPro" id="IPR021151">
    <property type="entry name" value="GINS_A"/>
</dbReference>
<dbReference type="Gene3D" id="1.20.58.1030">
    <property type="match status" value="1"/>
</dbReference>
<dbReference type="Pfam" id="PF03370">
    <property type="entry name" value="CBM_21"/>
    <property type="match status" value="1"/>
</dbReference>
<gene>
    <name evidence="6" type="primary">Gins4_1</name>
    <name evidence="6" type="ORF">GTO93_0018206</name>
</gene>
<comment type="subcellular location">
    <subcellularLocation>
        <location evidence="1">Nucleus</location>
    </subcellularLocation>
</comment>
<dbReference type="InterPro" id="IPR038749">
    <property type="entry name" value="Sld5_GINS_A"/>
</dbReference>
<keyword evidence="3" id="KW-0539">Nucleus</keyword>
<dbReference type="InterPro" id="IPR050782">
    <property type="entry name" value="PP1_regulatory_subunit_3"/>
</dbReference>
<evidence type="ECO:0000256" key="3">
    <source>
        <dbReference type="ARBA" id="ARBA00023242"/>
    </source>
</evidence>
<evidence type="ECO:0000256" key="1">
    <source>
        <dbReference type="ARBA" id="ARBA00004123"/>
    </source>
</evidence>
<evidence type="ECO:0000256" key="2">
    <source>
        <dbReference type="ARBA" id="ARBA00022705"/>
    </source>
</evidence>
<dbReference type="Pfam" id="PF05916">
    <property type="entry name" value="Sld5"/>
    <property type="match status" value="1"/>
</dbReference>
<accession>A0ABS2YLI8</accession>
<evidence type="ECO:0000313" key="6">
    <source>
        <dbReference type="EMBL" id="MBN3286768.1"/>
    </source>
</evidence>
<reference evidence="6" key="1">
    <citation type="journal article" date="2021" name="Cell">
        <title>Tracing the genetic footprints of vertebrate landing in non-teleost ray-finned fishes.</title>
        <authorList>
            <person name="Bi X."/>
            <person name="Wang K."/>
            <person name="Yang L."/>
            <person name="Pan H."/>
            <person name="Jiang H."/>
            <person name="Wei Q."/>
            <person name="Fang M."/>
            <person name="Yu H."/>
            <person name="Zhu C."/>
            <person name="Cai Y."/>
            <person name="He Y."/>
            <person name="Gan X."/>
            <person name="Zeng H."/>
            <person name="Yu D."/>
            <person name="Zhu Y."/>
            <person name="Jiang H."/>
            <person name="Qiu Q."/>
            <person name="Yang H."/>
            <person name="Zhang Y.E."/>
            <person name="Wang W."/>
            <person name="Zhu M."/>
            <person name="He S."/>
            <person name="Zhang G."/>
        </authorList>
    </citation>
    <scope>NUCLEOTIDE SEQUENCE</scope>
    <source>
        <strain evidence="6">Pddl_001</strain>
    </source>
</reference>
<dbReference type="EMBL" id="JAAWVQ010160380">
    <property type="protein sequence ID" value="MBN3286768.1"/>
    <property type="molecule type" value="Genomic_DNA"/>
</dbReference>
<keyword evidence="7" id="KW-1185">Reference proteome</keyword>
<dbReference type="Gene3D" id="2.60.40.2440">
    <property type="entry name" value="Carbohydrate binding type-21 domain"/>
    <property type="match status" value="1"/>
</dbReference>
<feature type="non-terminal residue" evidence="6">
    <location>
        <position position="1"/>
    </location>
</feature>
<dbReference type="PANTHER" id="PTHR12307">
    <property type="entry name" value="PROTEIN PHOSPHATASE 1 REGULATORY SUBUNIT"/>
    <property type="match status" value="1"/>
</dbReference>
<organism evidence="6 7">
    <name type="scientific">Polyodon spathula</name>
    <name type="common">North American paddlefish</name>
    <name type="synonym">Squalus spathula</name>
    <dbReference type="NCBI Taxonomy" id="7913"/>
    <lineage>
        <taxon>Eukaryota</taxon>
        <taxon>Metazoa</taxon>
        <taxon>Chordata</taxon>
        <taxon>Craniata</taxon>
        <taxon>Vertebrata</taxon>
        <taxon>Euteleostomi</taxon>
        <taxon>Actinopterygii</taxon>
        <taxon>Chondrostei</taxon>
        <taxon>Acipenseriformes</taxon>
        <taxon>Polyodontidae</taxon>
        <taxon>Polyodon</taxon>
    </lineage>
</organism>
<feature type="region of interest" description="Disordered" evidence="4">
    <location>
        <begin position="1"/>
        <end position="21"/>
    </location>
</feature>
<evidence type="ECO:0000259" key="5">
    <source>
        <dbReference type="PROSITE" id="PS51159"/>
    </source>
</evidence>
<dbReference type="PANTHER" id="PTHR12307:SF15">
    <property type="entry name" value="PROTEIN PHOSPHATASE 1 REGULATORY SUBUNIT 3C"/>
    <property type="match status" value="1"/>
</dbReference>
<sequence>MADSLAEMSHSEDETQEEMTPAELVTRLEEIWLNEKFSPELLENKSEIVECVMEQLNHMEENLQRVKGVDLRAGVHRMETERIRYVLSSYLRSRLQKIEKYFPHILEKEKSRAEGDPSRLSPEEFAYLANTETYLKSVALKHMPPNLQAVDLGKSVLKPNLDSFVFLRVKQRQDNILVEPETDEQSAHAPLRVIVAQFKRALPPFKSARGYELHELICHPFLEVKLGVVFGGSPVSSPMTQRDLTMRLCLSPPPPPLCHFLSSYEELRSAGVPSLKPLRPCLNPKAGSQQPGEWMESHSGIGGDGTSTKKKRVVFADSKGLSLTAVRFFSEREGSCLDLHLEQRAGQARRGWAQSPRLQERPEHPGRRFSLGFPQPSADYLAFRNQLQRNLVRLENCSVNERSLSGTIRVKNVGFHKEVRVRITFDSWRSHRDLPCSYMHQTYREADSDCFAFDIPLPAHLDPRERVEFCVSFCSGPHTAWDNNEGMNFRVFCTGDQQPSTPFLPPPSPRPPCKSLDKLSELEPLSSPRTASELLFSQFQSWGRLEKVAPYW</sequence>
<dbReference type="InterPro" id="IPR005036">
    <property type="entry name" value="CBM21_dom"/>
</dbReference>
<dbReference type="CDD" id="cd11711">
    <property type="entry name" value="GINS_A_Sld5"/>
    <property type="match status" value="1"/>
</dbReference>
<dbReference type="PROSITE" id="PS51159">
    <property type="entry name" value="CBM21"/>
    <property type="match status" value="1"/>
</dbReference>
<proteinExistence type="predicted"/>
<evidence type="ECO:0000313" key="7">
    <source>
        <dbReference type="Proteomes" id="UP001166093"/>
    </source>
</evidence>
<dbReference type="SUPFAM" id="SSF158573">
    <property type="entry name" value="GINS helical bundle-like"/>
    <property type="match status" value="1"/>
</dbReference>
<dbReference type="InterPro" id="IPR038175">
    <property type="entry name" value="CBM21_dom_sf"/>
</dbReference>
<evidence type="ECO:0000256" key="4">
    <source>
        <dbReference type="SAM" id="MobiDB-lite"/>
    </source>
</evidence>
<name>A0ABS2YLI8_POLSP</name>
<keyword evidence="2" id="KW-0235">DNA replication</keyword>
<feature type="region of interest" description="Disordered" evidence="4">
    <location>
        <begin position="285"/>
        <end position="308"/>
    </location>
</feature>
<protein>
    <submittedName>
        <fullName evidence="6">SLD5 protein</fullName>
    </submittedName>
</protein>
<dbReference type="InterPro" id="IPR036224">
    <property type="entry name" value="GINS_bundle-like_dom_sf"/>
</dbReference>
<comment type="caution">
    <text evidence="6">The sequence shown here is derived from an EMBL/GenBank/DDBJ whole genome shotgun (WGS) entry which is preliminary data.</text>
</comment>
<dbReference type="Gene3D" id="3.40.5.60">
    <property type="match status" value="1"/>
</dbReference>